<evidence type="ECO:0000256" key="2">
    <source>
        <dbReference type="ARBA" id="ARBA00022907"/>
    </source>
</evidence>
<accession>A0A8H3YVB0</accession>
<dbReference type="Proteomes" id="UP000433883">
    <property type="component" value="Unassembled WGS sequence"/>
</dbReference>
<dbReference type="SUPFAM" id="SSF48371">
    <property type="entry name" value="ARM repeat"/>
    <property type="match status" value="1"/>
</dbReference>
<dbReference type="InterPro" id="IPR016024">
    <property type="entry name" value="ARM-type_fold"/>
</dbReference>
<gene>
    <name evidence="7" type="ORF">BLS_004569</name>
</gene>
<dbReference type="Pfam" id="PF08550">
    <property type="entry name" value="GATA_AreA"/>
    <property type="match status" value="1"/>
</dbReference>
<protein>
    <recommendedName>
        <fullName evidence="6">ELMO domain-containing protein</fullName>
    </recommendedName>
</protein>
<dbReference type="InterPro" id="IPR052292">
    <property type="entry name" value="Glucose_repression_reg"/>
</dbReference>
<feature type="domain" description="ELMO" evidence="6">
    <location>
        <begin position="832"/>
        <end position="1006"/>
    </location>
</feature>
<dbReference type="PANTHER" id="PTHR28051:SF1">
    <property type="entry name" value="PROTEIN MTL1-RELATED"/>
    <property type="match status" value="1"/>
</dbReference>
<reference evidence="7 8" key="1">
    <citation type="submission" date="2019-11" db="EMBL/GenBank/DDBJ databases">
        <title>Venturia inaequalis Genome Resource.</title>
        <authorList>
            <person name="Lichtner F.J."/>
        </authorList>
    </citation>
    <scope>NUCLEOTIDE SEQUENCE [LARGE SCALE GENOMIC DNA]</scope>
    <source>
        <strain evidence="7">Bline_iso_100314</strain>
    </source>
</reference>
<evidence type="ECO:0000259" key="6">
    <source>
        <dbReference type="PROSITE" id="PS51335"/>
    </source>
</evidence>
<dbReference type="Gene3D" id="2.30.29.30">
    <property type="entry name" value="Pleckstrin-homology domain (PH domain)/Phosphotyrosine-binding domain (PTB)"/>
    <property type="match status" value="1"/>
</dbReference>
<feature type="compositionally biased region" description="Low complexity" evidence="5">
    <location>
        <begin position="48"/>
        <end position="71"/>
    </location>
</feature>
<feature type="compositionally biased region" description="Basic and acidic residues" evidence="5">
    <location>
        <begin position="443"/>
        <end position="455"/>
    </location>
</feature>
<dbReference type="EMBL" id="WNWQ01000300">
    <property type="protein sequence ID" value="KAE9971232.1"/>
    <property type="molecule type" value="Genomic_DNA"/>
</dbReference>
<evidence type="ECO:0000313" key="8">
    <source>
        <dbReference type="Proteomes" id="UP000433883"/>
    </source>
</evidence>
<sequence length="1299" mass="145233">MAEVLPVQFADSPPYYTSSSLRRSTPSQTSLFIGTPPYSPRKSSKYVAPAASADSYSESSSNSSSSSSRTSQIDLTNDSSFASTVASSLTLDTSYDLHEDINFPTYNAGGYMNPYEDDEPPSPRTDNSYTVPSPTTESTPTHTPDTHLVAEDDTAIKQHPSRHVDYLSHEWREEDIWSSWRHIVSKRRLYGERSRLENASWRTWAKQKNKLRTIPPDSLNWLKDCDVTWLYGPLQTATNYTVSQPAYSPPSHLSRTNSHANLGQQDIDEVKKKPILKKRSMSEVMLQKSISASSLVKQAAAAVQAERDLSRPRLRDDRPMFGRAASDFVTSAYPSQTISRDTIDTFSSSTTSGLHTPDQGEKRHIRFADTVEQCIAIDGKGNDDDDEPRSYQNNDSDSDDSDDGVLMMTTKTNRKKPISRSNSKTDLSEKTLIVNLEPTTLKYRTDSPDVPEHPSHSVGPSFWRRGNISPSPSQETLRPAHPSRNFLLEDDDDETDLSWEPSGAFAVRQGDREEDDDDSQTGGLGGMRRTASGMLMPYEEGDEAQSSGIFGKVVDTVNTAKDIAHVIWNRVKDNIQTYDNVQAVLFPLRHPHTMGDINVAELVQRLGSNEDSVRKMAVFKLQSAIGDPSFADVFLLEEGLPKLAYLALTAHGNTLAYALTSFSRLLELDKGWEYVSGDLIERAVQLVVTQPLVNILRSAVSVLVAIVSHPQLALDSEPANFGFNALKPAVGVYPQFLEMLVNMLNSAEHLLCANALHLINSLIRDAVTNDGDTEWPKFIKKLQDLGVIKAVYYLMQGNAIQDLAPPLLEFQGLTKVMLRKWREVRVDLEKSDHKRALRSISAASYQEEGMRDMGSLRHKDPERWRRVGFETESPGSEFDNTGFLGMMDLTDYVMKNEDQFRKLVLEQSTKLEALRVPIARASLAVTLSLYEHFDIEKGEADDAQMYAIMESRNNFEMAFKPLLLHWSRLHTAGLNAFLRLWKATGAEVEDFDKVAELVRILVEQVVGQAPRTRDISEAEVELQDFDYHRLRELQMELLELVYEDTWGHHLRQVRDELSHEALQFVKEQRIRCLLAGAWFPHAVSGVDSGPVTKQTINRSLPSNWRFVRLSHNRRYLHYADFDKVKEPNPGLDDLSEKLDLSIVSSVVSNVSASPPSTSSSNAATLKNTATPASPPVKPSPSPGSTKITIHGYLPRTTSSTTTTTTTGEEKEIVLLQLLPPTHTLASEWLDGLLMLLNQQPITADTNKLVNLIGGYGLKIRLLNVRFDEGEVGVGRDVVMPSREGVDECYWYDIGGMEQG</sequence>
<feature type="compositionally biased region" description="Low complexity" evidence="5">
    <location>
        <begin position="128"/>
        <end position="143"/>
    </location>
</feature>
<feature type="region of interest" description="Disordered" evidence="5">
    <location>
        <begin position="378"/>
        <end position="530"/>
    </location>
</feature>
<dbReference type="InterPro" id="IPR013860">
    <property type="entry name" value="AreA_GATA"/>
</dbReference>
<comment type="caution">
    <text evidence="7">The sequence shown here is derived from an EMBL/GenBank/DDBJ whole genome shotgun (WGS) entry which is preliminary data.</text>
</comment>
<dbReference type="GO" id="GO:0017124">
    <property type="term" value="F:SH3 domain binding"/>
    <property type="evidence" value="ECO:0007669"/>
    <property type="project" value="UniProtKB-KW"/>
</dbReference>
<dbReference type="Pfam" id="PF04727">
    <property type="entry name" value="ELMO_CED12"/>
    <property type="match status" value="1"/>
</dbReference>
<dbReference type="InterPro" id="IPR011993">
    <property type="entry name" value="PH-like_dom_sf"/>
</dbReference>
<feature type="compositionally biased region" description="Pro residues" evidence="5">
    <location>
        <begin position="1172"/>
        <end position="1181"/>
    </location>
</feature>
<name>A0A8H3YVB0_VENIN</name>
<dbReference type="InterPro" id="IPR006816">
    <property type="entry name" value="ELMO_dom"/>
</dbReference>
<organism evidence="7 8">
    <name type="scientific">Venturia inaequalis</name>
    <name type="common">Apple scab fungus</name>
    <dbReference type="NCBI Taxonomy" id="5025"/>
    <lineage>
        <taxon>Eukaryota</taxon>
        <taxon>Fungi</taxon>
        <taxon>Dikarya</taxon>
        <taxon>Ascomycota</taxon>
        <taxon>Pezizomycotina</taxon>
        <taxon>Dothideomycetes</taxon>
        <taxon>Pleosporomycetidae</taxon>
        <taxon>Venturiales</taxon>
        <taxon>Venturiaceae</taxon>
        <taxon>Venturia</taxon>
    </lineage>
</organism>
<keyword evidence="2" id="KW-0581">Phagocytosis</keyword>
<keyword evidence="3" id="KW-0729">SH3-binding</keyword>
<dbReference type="Gene3D" id="1.25.10.10">
    <property type="entry name" value="Leucine-rich Repeat Variant"/>
    <property type="match status" value="1"/>
</dbReference>
<evidence type="ECO:0000256" key="3">
    <source>
        <dbReference type="ARBA" id="ARBA00023036"/>
    </source>
</evidence>
<dbReference type="GO" id="GO:0006915">
    <property type="term" value="P:apoptotic process"/>
    <property type="evidence" value="ECO:0007669"/>
    <property type="project" value="UniProtKB-KW"/>
</dbReference>
<keyword evidence="1" id="KW-0053">Apoptosis</keyword>
<dbReference type="GO" id="GO:0042149">
    <property type="term" value="P:cellular response to glucose starvation"/>
    <property type="evidence" value="ECO:0007669"/>
    <property type="project" value="TreeGrafter"/>
</dbReference>
<feature type="compositionally biased region" description="Polar residues" evidence="5">
    <location>
        <begin position="15"/>
        <end position="32"/>
    </location>
</feature>
<feature type="region of interest" description="Disordered" evidence="5">
    <location>
        <begin position="1149"/>
        <end position="1206"/>
    </location>
</feature>
<feature type="compositionally biased region" description="Low complexity" evidence="5">
    <location>
        <begin position="1196"/>
        <end position="1206"/>
    </location>
</feature>
<evidence type="ECO:0000256" key="1">
    <source>
        <dbReference type="ARBA" id="ARBA00022703"/>
    </source>
</evidence>
<evidence type="ECO:0000256" key="5">
    <source>
        <dbReference type="SAM" id="MobiDB-lite"/>
    </source>
</evidence>
<feature type="region of interest" description="Disordered" evidence="5">
    <location>
        <begin position="1"/>
        <end position="74"/>
    </location>
</feature>
<feature type="region of interest" description="Disordered" evidence="5">
    <location>
        <begin position="340"/>
        <end position="363"/>
    </location>
</feature>
<proteinExistence type="predicted"/>
<dbReference type="InterPro" id="IPR011989">
    <property type="entry name" value="ARM-like"/>
</dbReference>
<dbReference type="GO" id="GO:0007039">
    <property type="term" value="P:protein catabolic process in the vacuole"/>
    <property type="evidence" value="ECO:0007669"/>
    <property type="project" value="TreeGrafter"/>
</dbReference>
<dbReference type="GO" id="GO:0005773">
    <property type="term" value="C:vacuole"/>
    <property type="evidence" value="ECO:0007669"/>
    <property type="project" value="GOC"/>
</dbReference>
<feature type="compositionally biased region" description="Low complexity" evidence="5">
    <location>
        <begin position="340"/>
        <end position="352"/>
    </location>
</feature>
<comment type="function">
    <text evidence="4">Involved in cytoskeletal rearrangements required for phagocytosis of apoptotic cells and cell motility. Acts in association with DOCK1 and CRK. Was initially proposed to be required in complex with DOCK1 to activate Rac Rho small GTPases. May enhance the guanine nucleotide exchange factor (GEF) activity of DOCK1.</text>
</comment>
<evidence type="ECO:0000256" key="4">
    <source>
        <dbReference type="ARBA" id="ARBA00024863"/>
    </source>
</evidence>
<dbReference type="InterPro" id="IPR024574">
    <property type="entry name" value="ELMO_ARM"/>
</dbReference>
<feature type="region of interest" description="Disordered" evidence="5">
    <location>
        <begin position="108"/>
        <end position="146"/>
    </location>
</feature>
<evidence type="ECO:0000313" key="7">
    <source>
        <dbReference type="EMBL" id="KAE9971232.1"/>
    </source>
</evidence>
<dbReference type="InterPro" id="IPR001849">
    <property type="entry name" value="PH_domain"/>
</dbReference>
<feature type="compositionally biased region" description="Low complexity" evidence="5">
    <location>
        <begin position="1149"/>
        <end position="1164"/>
    </location>
</feature>
<dbReference type="PROSITE" id="PS51335">
    <property type="entry name" value="ELMO"/>
    <property type="match status" value="1"/>
</dbReference>
<dbReference type="Pfam" id="PF16457">
    <property type="entry name" value="PH_12"/>
    <property type="match status" value="1"/>
</dbReference>
<dbReference type="PANTHER" id="PTHR28051">
    <property type="entry name" value="PROTEIN MTL1-RELATED"/>
    <property type="match status" value="1"/>
</dbReference>
<dbReference type="Pfam" id="PF11841">
    <property type="entry name" value="ELMO_ARM"/>
    <property type="match status" value="1"/>
</dbReference>
<feature type="compositionally biased region" description="Acidic residues" evidence="5">
    <location>
        <begin position="488"/>
        <end position="497"/>
    </location>
</feature>